<dbReference type="InterPro" id="IPR036736">
    <property type="entry name" value="ACP-like_sf"/>
</dbReference>
<evidence type="ECO:0000256" key="4">
    <source>
        <dbReference type="SAM" id="MobiDB-lite"/>
    </source>
</evidence>
<keyword evidence="2" id="KW-0560">Oxidoreductase</keyword>
<evidence type="ECO:0000313" key="7">
    <source>
        <dbReference type="Proteomes" id="UP001501102"/>
    </source>
</evidence>
<dbReference type="InterPro" id="IPR057326">
    <property type="entry name" value="KR_dom"/>
</dbReference>
<accession>A0ABN3WR36</accession>
<dbReference type="EMBL" id="BAAAXZ010000080">
    <property type="protein sequence ID" value="GAA2925141.1"/>
    <property type="molecule type" value="Genomic_DNA"/>
</dbReference>
<dbReference type="SMART" id="SM00822">
    <property type="entry name" value="PKS_KR"/>
    <property type="match status" value="1"/>
</dbReference>
<organism evidence="6 7">
    <name type="scientific">Streptomyces thioluteus</name>
    <dbReference type="NCBI Taxonomy" id="66431"/>
    <lineage>
        <taxon>Bacteria</taxon>
        <taxon>Bacillati</taxon>
        <taxon>Actinomycetota</taxon>
        <taxon>Actinomycetes</taxon>
        <taxon>Kitasatosporales</taxon>
        <taxon>Streptomycetaceae</taxon>
        <taxon>Streptomyces</taxon>
    </lineage>
</organism>
<dbReference type="RefSeq" id="WP_425585990.1">
    <property type="nucleotide sequence ID" value="NZ_BAAAXZ010000080.1"/>
</dbReference>
<dbReference type="PROSITE" id="PS00061">
    <property type="entry name" value="ADH_SHORT"/>
    <property type="match status" value="1"/>
</dbReference>
<dbReference type="InterPro" id="IPR002347">
    <property type="entry name" value="SDR_fam"/>
</dbReference>
<reference evidence="6 7" key="1">
    <citation type="journal article" date="2019" name="Int. J. Syst. Evol. Microbiol.">
        <title>The Global Catalogue of Microorganisms (GCM) 10K type strain sequencing project: providing services to taxonomists for standard genome sequencing and annotation.</title>
        <authorList>
            <consortium name="The Broad Institute Genomics Platform"/>
            <consortium name="The Broad Institute Genome Sequencing Center for Infectious Disease"/>
            <person name="Wu L."/>
            <person name="Ma J."/>
        </authorList>
    </citation>
    <scope>NUCLEOTIDE SEQUENCE [LARGE SCALE GENOMIC DNA]</scope>
    <source>
        <strain evidence="6 7">JCM 4087</strain>
    </source>
</reference>
<dbReference type="PROSITE" id="PS50075">
    <property type="entry name" value="CARRIER"/>
    <property type="match status" value="1"/>
</dbReference>
<dbReference type="InterPro" id="IPR020904">
    <property type="entry name" value="Sc_DH/Rdtase_CS"/>
</dbReference>
<dbReference type="Pfam" id="PF00550">
    <property type="entry name" value="PP-binding"/>
    <property type="match status" value="1"/>
</dbReference>
<feature type="compositionally biased region" description="Basic residues" evidence="4">
    <location>
        <begin position="211"/>
        <end position="230"/>
    </location>
</feature>
<dbReference type="Proteomes" id="UP001501102">
    <property type="component" value="Unassembled WGS sequence"/>
</dbReference>
<evidence type="ECO:0000256" key="1">
    <source>
        <dbReference type="ARBA" id="ARBA00006484"/>
    </source>
</evidence>
<evidence type="ECO:0000256" key="2">
    <source>
        <dbReference type="ARBA" id="ARBA00023002"/>
    </source>
</evidence>
<gene>
    <name evidence="6" type="ORF">GCM10020221_21390</name>
</gene>
<dbReference type="Gene3D" id="3.40.50.720">
    <property type="entry name" value="NAD(P)-binding Rossmann-like Domain"/>
    <property type="match status" value="1"/>
</dbReference>
<comment type="caution">
    <text evidence="6">The sequence shown here is derived from an EMBL/GenBank/DDBJ whole genome shotgun (WGS) entry which is preliminary data.</text>
</comment>
<dbReference type="InterPro" id="IPR036291">
    <property type="entry name" value="NAD(P)-bd_dom_sf"/>
</dbReference>
<feature type="domain" description="Carrier" evidence="5">
    <location>
        <begin position="281"/>
        <end position="359"/>
    </location>
</feature>
<sequence>MSSFGCFPDPAVALVTGSSRGIGRACALALAEAGCHVVVHYVTQRQAAEDTAEEVRSLGRRALVVRADVGVENEVRAMFREIRKEFGRLDTAVVNSGIVADGLLAAMSLDKWQRVLNTNLTGAFLTCRETVKLMYRTGGSLVLIGSTSGLSGTPGQANYSASKGGLHAFAASLAREVADRGIRVNAVAPGFTRDRHAAVRRTGGPREVPRAHPRRPARHPGRSGRRRALPRLPVRRIHHRAGRGGRRRTHRLTTPNLSSLSRKASMSMTHDELRKHAEERTALNQQLKSLLVDNLELATPASEIGDDQPLFGRGLELDSLDTLEIVVMVEENFGVSISDDDSGVFGSVNKLADFIVEQAGGIPAVENA</sequence>
<dbReference type="PANTHER" id="PTHR42760">
    <property type="entry name" value="SHORT-CHAIN DEHYDROGENASES/REDUCTASES FAMILY MEMBER"/>
    <property type="match status" value="1"/>
</dbReference>
<dbReference type="SUPFAM" id="SSF51735">
    <property type="entry name" value="NAD(P)-binding Rossmann-fold domains"/>
    <property type="match status" value="1"/>
</dbReference>
<dbReference type="PRINTS" id="PR00080">
    <property type="entry name" value="SDRFAMILY"/>
</dbReference>
<proteinExistence type="inferred from homology"/>
<evidence type="ECO:0000259" key="5">
    <source>
        <dbReference type="PROSITE" id="PS50075"/>
    </source>
</evidence>
<dbReference type="SUPFAM" id="SSF47336">
    <property type="entry name" value="ACP-like"/>
    <property type="match status" value="1"/>
</dbReference>
<dbReference type="Gene3D" id="1.10.1200.10">
    <property type="entry name" value="ACP-like"/>
    <property type="match status" value="1"/>
</dbReference>
<dbReference type="InterPro" id="IPR009081">
    <property type="entry name" value="PP-bd_ACP"/>
</dbReference>
<evidence type="ECO:0000313" key="6">
    <source>
        <dbReference type="EMBL" id="GAA2925141.1"/>
    </source>
</evidence>
<dbReference type="PANTHER" id="PTHR42760:SF133">
    <property type="entry name" value="3-OXOACYL-[ACYL-CARRIER-PROTEIN] REDUCTASE"/>
    <property type="match status" value="1"/>
</dbReference>
<protein>
    <recommendedName>
        <fullName evidence="5">Carrier domain-containing protein</fullName>
    </recommendedName>
</protein>
<feature type="region of interest" description="Disordered" evidence="4">
    <location>
        <begin position="197"/>
        <end position="230"/>
    </location>
</feature>
<evidence type="ECO:0000256" key="3">
    <source>
        <dbReference type="RuleBase" id="RU000363"/>
    </source>
</evidence>
<dbReference type="Pfam" id="PF00106">
    <property type="entry name" value="adh_short"/>
    <property type="match status" value="1"/>
</dbReference>
<name>A0ABN3WR36_STRTU</name>
<dbReference type="PRINTS" id="PR00081">
    <property type="entry name" value="GDHRDH"/>
</dbReference>
<comment type="similarity">
    <text evidence="1 3">Belongs to the short-chain dehydrogenases/reductases (SDR) family.</text>
</comment>
<keyword evidence="7" id="KW-1185">Reference proteome</keyword>